<evidence type="ECO:0000313" key="3">
    <source>
        <dbReference type="Proteomes" id="UP000054408"/>
    </source>
</evidence>
<evidence type="ECO:0000256" key="1">
    <source>
        <dbReference type="SAM" id="Coils"/>
    </source>
</evidence>
<dbReference type="GeneID" id="25567252"/>
<dbReference type="Proteomes" id="UP000054408">
    <property type="component" value="Unassembled WGS sequence"/>
</dbReference>
<dbReference type="AlphaFoldDB" id="A0A0L0DMS8"/>
<feature type="coiled-coil region" evidence="1">
    <location>
        <begin position="371"/>
        <end position="417"/>
    </location>
</feature>
<name>A0A0L0DMS8_THETB</name>
<accession>A0A0L0DMS8</accession>
<organism evidence="2 3">
    <name type="scientific">Thecamonas trahens ATCC 50062</name>
    <dbReference type="NCBI Taxonomy" id="461836"/>
    <lineage>
        <taxon>Eukaryota</taxon>
        <taxon>Apusozoa</taxon>
        <taxon>Apusomonadida</taxon>
        <taxon>Apusomonadidae</taxon>
        <taxon>Thecamonas</taxon>
    </lineage>
</organism>
<evidence type="ECO:0000313" key="2">
    <source>
        <dbReference type="EMBL" id="KNC52718.1"/>
    </source>
</evidence>
<sequence>MSARSTSRTAGEFEADCVSSILAVSNGGVSLNDRMAHVSATGYEYQAACAGLQLVQAAVADPSPQAAAITIEGREDVVLHVEGKLPALTQVKHYVSEKSKSVGLSRTSDFFIELGKFLQSIPLKRETVDWIFWFTGSFNSSVPEDSVALLTKPIGARSDDDEKAVRTLLCNALDSHSGDRSAVKAAIESCHVRVSAVVAGEYTDVLEAIDDLMMTFVPSVAGALNAGAATKDVAKLTRTCAIFATMSLLDHMRKGVASSCGKQDVRDAVKTRTTDLGDLSRIVESVVKMVAGGAVTLSDAEQNRRAELDAFWRKYQPARYLAYRKSRASLDAHLGNDPSQYYPFSLAIYNAYSTALGDAFRVMSKIEDKLVEELKVELAQAEVNLSKATTEDAEAEVARLKGEVARLKGEVAAAELEACNKEVIPQS</sequence>
<gene>
    <name evidence="2" type="ORF">AMSG_08599</name>
</gene>
<keyword evidence="1" id="KW-0175">Coiled coil</keyword>
<proteinExistence type="predicted"/>
<dbReference type="RefSeq" id="XP_013755034.1">
    <property type="nucleotide sequence ID" value="XM_013899580.1"/>
</dbReference>
<dbReference type="EMBL" id="GL349475">
    <property type="protein sequence ID" value="KNC52718.1"/>
    <property type="molecule type" value="Genomic_DNA"/>
</dbReference>
<keyword evidence="3" id="KW-1185">Reference proteome</keyword>
<protein>
    <submittedName>
        <fullName evidence="2">Uncharacterized protein</fullName>
    </submittedName>
</protein>
<reference evidence="2 3" key="1">
    <citation type="submission" date="2010-05" db="EMBL/GenBank/DDBJ databases">
        <title>The Genome Sequence of Thecamonas trahens ATCC 50062.</title>
        <authorList>
            <consortium name="The Broad Institute Genome Sequencing Platform"/>
            <person name="Russ C."/>
            <person name="Cuomo C."/>
            <person name="Shea T."/>
            <person name="Young S.K."/>
            <person name="Zeng Q."/>
            <person name="Koehrsen M."/>
            <person name="Haas B."/>
            <person name="Borodovsky M."/>
            <person name="Guigo R."/>
            <person name="Alvarado L."/>
            <person name="Berlin A."/>
            <person name="Bochicchio J."/>
            <person name="Borenstein D."/>
            <person name="Chapman S."/>
            <person name="Chen Z."/>
            <person name="Freedman E."/>
            <person name="Gellesch M."/>
            <person name="Goldberg J."/>
            <person name="Griggs A."/>
            <person name="Gujja S."/>
            <person name="Heilman E."/>
            <person name="Heiman D."/>
            <person name="Hepburn T."/>
            <person name="Howarth C."/>
            <person name="Jen D."/>
            <person name="Larson L."/>
            <person name="Mehta T."/>
            <person name="Park D."/>
            <person name="Pearson M."/>
            <person name="Roberts A."/>
            <person name="Saif S."/>
            <person name="Shenoy N."/>
            <person name="Sisk P."/>
            <person name="Stolte C."/>
            <person name="Sykes S."/>
            <person name="Thomson T."/>
            <person name="Walk T."/>
            <person name="White J."/>
            <person name="Yandava C."/>
            <person name="Burger G."/>
            <person name="Gray M.W."/>
            <person name="Holland P.W.H."/>
            <person name="King N."/>
            <person name="Lang F.B.F."/>
            <person name="Roger A.J."/>
            <person name="Ruiz-Trillo I."/>
            <person name="Lander E."/>
            <person name="Nusbaum C."/>
        </authorList>
    </citation>
    <scope>NUCLEOTIDE SEQUENCE [LARGE SCALE GENOMIC DNA]</scope>
    <source>
        <strain evidence="2 3">ATCC 50062</strain>
    </source>
</reference>